<dbReference type="Proteomes" id="UP001185254">
    <property type="component" value="Unassembled WGS sequence"/>
</dbReference>
<gene>
    <name evidence="1" type="ORF">J2776_001371</name>
</gene>
<dbReference type="RefSeq" id="WP_310065735.1">
    <property type="nucleotide sequence ID" value="NZ_JAVDQN010000001.1"/>
</dbReference>
<evidence type="ECO:0000313" key="2">
    <source>
        <dbReference type="Proteomes" id="UP001185254"/>
    </source>
</evidence>
<protein>
    <submittedName>
        <fullName evidence="1">Uncharacterized protein</fullName>
    </submittedName>
</protein>
<sequence length="53" mass="6027">MKPSLPLPFLQRIRTKQKSSGMAAGAFSFEHIEVVRCVGKRPTRHRHLISRAV</sequence>
<organism evidence="1 2">
    <name type="scientific">Paraburkholderia caledonica</name>
    <dbReference type="NCBI Taxonomy" id="134536"/>
    <lineage>
        <taxon>Bacteria</taxon>
        <taxon>Pseudomonadati</taxon>
        <taxon>Pseudomonadota</taxon>
        <taxon>Betaproteobacteria</taxon>
        <taxon>Burkholderiales</taxon>
        <taxon>Burkholderiaceae</taxon>
        <taxon>Paraburkholderia</taxon>
    </lineage>
</organism>
<accession>A0ABU1KUQ3</accession>
<evidence type="ECO:0000313" key="1">
    <source>
        <dbReference type="EMBL" id="MDR6374695.1"/>
    </source>
</evidence>
<reference evidence="1 2" key="1">
    <citation type="submission" date="2023-07" db="EMBL/GenBank/DDBJ databases">
        <title>Sorghum-associated microbial communities from plants grown in Nebraska, USA.</title>
        <authorList>
            <person name="Schachtman D."/>
        </authorList>
    </citation>
    <scope>NUCLEOTIDE SEQUENCE [LARGE SCALE GENOMIC DNA]</scope>
    <source>
        <strain evidence="1 2">DS1039</strain>
    </source>
</reference>
<proteinExistence type="predicted"/>
<comment type="caution">
    <text evidence="1">The sequence shown here is derived from an EMBL/GenBank/DDBJ whole genome shotgun (WGS) entry which is preliminary data.</text>
</comment>
<name>A0ABU1KUQ3_9BURK</name>
<keyword evidence="2" id="KW-1185">Reference proteome</keyword>
<dbReference type="EMBL" id="JAVDQN010000001">
    <property type="protein sequence ID" value="MDR6374695.1"/>
    <property type="molecule type" value="Genomic_DNA"/>
</dbReference>